<dbReference type="OrthoDB" id="6789780at2759"/>
<dbReference type="InParanoid" id="A0A6P7GVN8"/>
<accession>A0A6P7GVN8</accession>
<name>A0A6P7GVN8_DIAVI</name>
<feature type="region of interest" description="Disordered" evidence="1">
    <location>
        <begin position="145"/>
        <end position="166"/>
    </location>
</feature>
<dbReference type="PANTHER" id="PTHR37558">
    <property type="entry name" value="HTH CENPB-TYPE DOMAIN-CONTAINING PROTEIN"/>
    <property type="match status" value="1"/>
</dbReference>
<dbReference type="KEGG" id="dvv:114341347"/>
<dbReference type="PANTHER" id="PTHR37558:SF1">
    <property type="entry name" value="HTH CENPB-TYPE DOMAIN-CONTAINING PROTEIN"/>
    <property type="match status" value="1"/>
</dbReference>
<sequence length="238" mass="27625">MENSRKRLHFSNEDDLFLLKEVVGQNPFEHPDRWNLVQVNMLQITGKQASIRALKDRIKNLVSKFSQRDHRLQIKSGVEEEVSEMDDLLQYVLELSRESALLPSVKGKSQNNSHQEALVIRENATLNLFNDSSTIDVHEEIIVESEDPTKPGSSQQKIEETPGKKRTILTPKGNRRNVGLKQSSLDYLQKKMTAGLKSGVGNWHSKRGRKRYKKKNLNWQNGKQRRGPKWRKKDWKFN</sequence>
<feature type="region of interest" description="Disordered" evidence="1">
    <location>
        <begin position="198"/>
        <end position="238"/>
    </location>
</feature>
<evidence type="ECO:0000256" key="1">
    <source>
        <dbReference type="SAM" id="MobiDB-lite"/>
    </source>
</evidence>
<feature type="compositionally biased region" description="Basic residues" evidence="1">
    <location>
        <begin position="204"/>
        <end position="216"/>
    </location>
</feature>
<protein>
    <submittedName>
        <fullName evidence="2">Uncharacterized protein LOC114341347</fullName>
    </submittedName>
</protein>
<dbReference type="RefSeq" id="XP_028147935.1">
    <property type="nucleotide sequence ID" value="XM_028292134.1"/>
</dbReference>
<reference evidence="2" key="1">
    <citation type="submission" date="2025-08" db="UniProtKB">
        <authorList>
            <consortium name="RefSeq"/>
        </authorList>
    </citation>
    <scope>IDENTIFICATION</scope>
    <source>
        <tissue evidence="2">Whole insect</tissue>
    </source>
</reference>
<proteinExistence type="predicted"/>
<organism evidence="2">
    <name type="scientific">Diabrotica virgifera virgifera</name>
    <name type="common">western corn rootworm</name>
    <dbReference type="NCBI Taxonomy" id="50390"/>
    <lineage>
        <taxon>Eukaryota</taxon>
        <taxon>Metazoa</taxon>
        <taxon>Ecdysozoa</taxon>
        <taxon>Arthropoda</taxon>
        <taxon>Hexapoda</taxon>
        <taxon>Insecta</taxon>
        <taxon>Pterygota</taxon>
        <taxon>Neoptera</taxon>
        <taxon>Endopterygota</taxon>
        <taxon>Coleoptera</taxon>
        <taxon>Polyphaga</taxon>
        <taxon>Cucujiformia</taxon>
        <taxon>Chrysomeloidea</taxon>
        <taxon>Chrysomelidae</taxon>
        <taxon>Galerucinae</taxon>
        <taxon>Diabroticina</taxon>
        <taxon>Diabroticites</taxon>
        <taxon>Diabrotica</taxon>
    </lineage>
</organism>
<feature type="compositionally biased region" description="Basic residues" evidence="1">
    <location>
        <begin position="223"/>
        <end position="238"/>
    </location>
</feature>
<gene>
    <name evidence="2" type="primary">LOC114341347</name>
</gene>
<evidence type="ECO:0000313" key="2">
    <source>
        <dbReference type="RefSeq" id="XP_028147935.1"/>
    </source>
</evidence>
<dbReference type="AlphaFoldDB" id="A0A6P7GVN8"/>